<feature type="compositionally biased region" description="Pro residues" evidence="1">
    <location>
        <begin position="76"/>
        <end position="88"/>
    </location>
</feature>
<protein>
    <submittedName>
        <fullName evidence="2">Uncharacterized protein</fullName>
    </submittedName>
</protein>
<evidence type="ECO:0000313" key="3">
    <source>
        <dbReference type="Proteomes" id="UP001555826"/>
    </source>
</evidence>
<gene>
    <name evidence="2" type="ORF">AB1207_18195</name>
</gene>
<sequence length="242" mass="25388">MTAEPQDVEAPARAPRHLERRRYKRTPGEQLDYVREAVPHNPEDAEATAPAVGPTAPDVTPDAAPAVPVPTAAPASPGPRPRTSPAPMDPFTVSRSRAPVYNPGGQTAAQYASHSRRSGSSQSVVTSRRRRSGAGRLVALGVLAALGLGGWQAYPTVHAKAVDWAEGRVTEDVSDVAAAQGQYRQLYGRYTVDLSALSLSSGVDDVQVVSADDKTFCLRGAPVVGPQVWFTPAGGQSSTPCA</sequence>
<feature type="compositionally biased region" description="Basic residues" evidence="1">
    <location>
        <begin position="14"/>
        <end position="25"/>
    </location>
</feature>
<feature type="compositionally biased region" description="Low complexity" evidence="1">
    <location>
        <begin position="54"/>
        <end position="75"/>
    </location>
</feature>
<dbReference type="Proteomes" id="UP001555826">
    <property type="component" value="Unassembled WGS sequence"/>
</dbReference>
<reference evidence="2 3" key="1">
    <citation type="submission" date="2024-07" db="EMBL/GenBank/DDBJ databases">
        <authorList>
            <person name="Thanompreechachai J."/>
            <person name="Duangmal K."/>
        </authorList>
    </citation>
    <scope>NUCLEOTIDE SEQUENCE [LARGE SCALE GENOMIC DNA]</scope>
    <source>
        <strain evidence="2 3">KCTC 19886</strain>
    </source>
</reference>
<feature type="compositionally biased region" description="Basic and acidic residues" evidence="1">
    <location>
        <begin position="32"/>
        <end position="43"/>
    </location>
</feature>
<comment type="caution">
    <text evidence="2">The sequence shown here is derived from an EMBL/GenBank/DDBJ whole genome shotgun (WGS) entry which is preliminary data.</text>
</comment>
<keyword evidence="3" id="KW-1185">Reference proteome</keyword>
<accession>A0ABV3PAQ3</accession>
<dbReference type="EMBL" id="JBFNQN010000013">
    <property type="protein sequence ID" value="MEW9266685.1"/>
    <property type="molecule type" value="Genomic_DNA"/>
</dbReference>
<evidence type="ECO:0000313" key="2">
    <source>
        <dbReference type="EMBL" id="MEW9266685.1"/>
    </source>
</evidence>
<evidence type="ECO:0000256" key="1">
    <source>
        <dbReference type="SAM" id="MobiDB-lite"/>
    </source>
</evidence>
<proteinExistence type="predicted"/>
<feature type="region of interest" description="Disordered" evidence="1">
    <location>
        <begin position="1"/>
        <end position="130"/>
    </location>
</feature>
<organism evidence="2 3">
    <name type="scientific">Kineococcus endophyticus</name>
    <dbReference type="NCBI Taxonomy" id="1181883"/>
    <lineage>
        <taxon>Bacteria</taxon>
        <taxon>Bacillati</taxon>
        <taxon>Actinomycetota</taxon>
        <taxon>Actinomycetes</taxon>
        <taxon>Kineosporiales</taxon>
        <taxon>Kineosporiaceae</taxon>
        <taxon>Kineococcus</taxon>
    </lineage>
</organism>
<dbReference type="RefSeq" id="WP_367639827.1">
    <property type="nucleotide sequence ID" value="NZ_JBFNQN010000013.1"/>
</dbReference>
<name>A0ABV3PAQ3_9ACTN</name>